<proteinExistence type="predicted"/>
<reference evidence="1 2" key="1">
    <citation type="submission" date="2018-07" db="EMBL/GenBank/DDBJ databases">
        <title>Genomic Encyclopedia of Type Strains, Phase III (KMG-III): the genomes of soil and plant-associated and newly described type strains.</title>
        <authorList>
            <person name="Whitman W."/>
        </authorList>
    </citation>
    <scope>NUCLEOTIDE SEQUENCE [LARGE SCALE GENOMIC DNA]</scope>
    <source>
        <strain evidence="1 2">31-25a</strain>
    </source>
</reference>
<protein>
    <submittedName>
        <fullName evidence="1">Uncharacterized protein</fullName>
    </submittedName>
</protein>
<evidence type="ECO:0000313" key="2">
    <source>
        <dbReference type="Proteomes" id="UP000253324"/>
    </source>
</evidence>
<evidence type="ECO:0000313" key="1">
    <source>
        <dbReference type="EMBL" id="RCW87489.1"/>
    </source>
</evidence>
<dbReference type="EMBL" id="QPJM01000001">
    <property type="protein sequence ID" value="RCW87489.1"/>
    <property type="molecule type" value="Genomic_DNA"/>
</dbReference>
<comment type="caution">
    <text evidence="1">The sequence shown here is derived from an EMBL/GenBank/DDBJ whole genome shotgun (WGS) entry which is preliminary data.</text>
</comment>
<sequence length="65" mass="7609">MVMAAKHPGSRPRAADVLREQVVRSDFRHVVKTARPSETDRKIPKLLQDMLERLDEAEKVWKKTR</sequence>
<organism evidence="1 2">
    <name type="scientific">Phyllobacterium bourgognense</name>
    <dbReference type="NCBI Taxonomy" id="314236"/>
    <lineage>
        <taxon>Bacteria</taxon>
        <taxon>Pseudomonadati</taxon>
        <taxon>Pseudomonadota</taxon>
        <taxon>Alphaproteobacteria</taxon>
        <taxon>Hyphomicrobiales</taxon>
        <taxon>Phyllobacteriaceae</taxon>
        <taxon>Phyllobacterium</taxon>
    </lineage>
</organism>
<accession>A0A368Z6B1</accession>
<keyword evidence="2" id="KW-1185">Reference proteome</keyword>
<dbReference type="RefSeq" id="WP_114428091.1">
    <property type="nucleotide sequence ID" value="NZ_QPJM01000001.1"/>
</dbReference>
<gene>
    <name evidence="1" type="ORF">C7476_101252</name>
</gene>
<name>A0A368Z6B1_9HYPH</name>
<dbReference type="Proteomes" id="UP000253324">
    <property type="component" value="Unassembled WGS sequence"/>
</dbReference>
<dbReference type="AlphaFoldDB" id="A0A368Z6B1"/>
<dbReference type="OrthoDB" id="8453345at2"/>